<dbReference type="EMBL" id="NTFS01000067">
    <property type="protein sequence ID" value="PAX57944.1"/>
    <property type="molecule type" value="Genomic_DNA"/>
</dbReference>
<gene>
    <name evidence="1" type="ORF">CK510_08585</name>
</gene>
<proteinExistence type="predicted"/>
<reference evidence="1 2" key="1">
    <citation type="submission" date="2017-08" db="EMBL/GenBank/DDBJ databases">
        <title>Draft genome sequence of filamentous cyanobacterium Calothrix elsteri CCALA 953.</title>
        <authorList>
            <person name="Gagunashvili A.N."/>
            <person name="Elster J."/>
            <person name="Andresson O.S."/>
        </authorList>
    </citation>
    <scope>NUCLEOTIDE SEQUENCE [LARGE SCALE GENOMIC DNA]</scope>
    <source>
        <strain evidence="1 2">CCALA 953</strain>
    </source>
</reference>
<evidence type="ECO:0000313" key="2">
    <source>
        <dbReference type="Proteomes" id="UP000218238"/>
    </source>
</evidence>
<keyword evidence="2" id="KW-1185">Reference proteome</keyword>
<dbReference type="Proteomes" id="UP000218238">
    <property type="component" value="Unassembled WGS sequence"/>
</dbReference>
<name>A0A2A2TKU1_9CYAN</name>
<protein>
    <submittedName>
        <fullName evidence="1">Uncharacterized protein</fullName>
    </submittedName>
</protein>
<organism evidence="1 2">
    <name type="scientific">Brunnivagina elsteri CCALA 953</name>
    <dbReference type="NCBI Taxonomy" id="987040"/>
    <lineage>
        <taxon>Bacteria</taxon>
        <taxon>Bacillati</taxon>
        <taxon>Cyanobacteriota</taxon>
        <taxon>Cyanophyceae</taxon>
        <taxon>Nostocales</taxon>
        <taxon>Calotrichaceae</taxon>
        <taxon>Brunnivagina</taxon>
    </lineage>
</organism>
<comment type="caution">
    <text evidence="1">The sequence shown here is derived from an EMBL/GenBank/DDBJ whole genome shotgun (WGS) entry which is preliminary data.</text>
</comment>
<accession>A0A2A2TKU1</accession>
<dbReference type="RefSeq" id="WP_095721304.1">
    <property type="nucleotide sequence ID" value="NZ_NTFS01000067.1"/>
</dbReference>
<evidence type="ECO:0000313" key="1">
    <source>
        <dbReference type="EMBL" id="PAX57944.1"/>
    </source>
</evidence>
<sequence>MLIHDLNHMEIVDEANKLEGGNDIAASLTAFQQRLTLMQTVSTSTPAGSSAGSVSSNLNIGTFGLNFISLQP</sequence>
<dbReference type="OrthoDB" id="574609at2"/>
<dbReference type="AlphaFoldDB" id="A0A2A2TKU1"/>